<dbReference type="AlphaFoldDB" id="A0A426FLC0"/>
<feature type="signal peptide" evidence="2">
    <location>
        <begin position="1"/>
        <end position="20"/>
    </location>
</feature>
<name>A0A426FLC0_9BURK</name>
<accession>A0A426FLC0</accession>
<sequence>MQTHFLRTPLTAIALGVLLAACGGGGSSDTTSNDSKAVLSSPGTSSVTGPASASSAPSGTNTESTAASTGVQTANASSTATATPKAGSVLSAKEVRGDLLASMLDSVPCPQDPSETSAVDGPAFPRADNTVSDSKVQFSLAPTNYTQNPDFNWPPNAILLTRPCKAFIYHPAGTGQYEMNVSSYAFSRTRPVKLDKGFNDFSIQLPVTISDSGLTIGREITMQTKRDLNPYPDAVQKTMTPERKDMNLTADTAFSFSLTSSTPLGGAVHEWKSGTDSVQLLLLPGQSNQAKVCWNVNTQLVKRLQCMVWQVPANWKRGQELESVDQYIVDDRSVYPNEQGMRYFRTAVQPD</sequence>
<dbReference type="RefSeq" id="WP_125095714.1">
    <property type="nucleotide sequence ID" value="NZ_RRUE01000002.1"/>
</dbReference>
<keyword evidence="2" id="KW-0732">Signal</keyword>
<evidence type="ECO:0000256" key="2">
    <source>
        <dbReference type="SAM" id="SignalP"/>
    </source>
</evidence>
<organism evidence="3 4">
    <name type="scientific">Lautropia dentalis</name>
    <dbReference type="NCBI Taxonomy" id="2490857"/>
    <lineage>
        <taxon>Bacteria</taxon>
        <taxon>Pseudomonadati</taxon>
        <taxon>Pseudomonadota</taxon>
        <taxon>Betaproteobacteria</taxon>
        <taxon>Burkholderiales</taxon>
        <taxon>Burkholderiaceae</taxon>
        <taxon>Lautropia</taxon>
    </lineage>
</organism>
<feature type="region of interest" description="Disordered" evidence="1">
    <location>
        <begin position="25"/>
        <end position="87"/>
    </location>
</feature>
<feature type="compositionally biased region" description="Polar residues" evidence="1">
    <location>
        <begin position="61"/>
        <end position="72"/>
    </location>
</feature>
<dbReference type="EMBL" id="RRUE01000002">
    <property type="protein sequence ID" value="RRN43503.1"/>
    <property type="molecule type" value="Genomic_DNA"/>
</dbReference>
<feature type="compositionally biased region" description="Low complexity" evidence="1">
    <location>
        <begin position="73"/>
        <end position="83"/>
    </location>
</feature>
<dbReference type="PROSITE" id="PS51257">
    <property type="entry name" value="PROKAR_LIPOPROTEIN"/>
    <property type="match status" value="1"/>
</dbReference>
<evidence type="ECO:0000313" key="3">
    <source>
        <dbReference type="EMBL" id="RRN43503.1"/>
    </source>
</evidence>
<feature type="compositionally biased region" description="Low complexity" evidence="1">
    <location>
        <begin position="43"/>
        <end position="60"/>
    </location>
</feature>
<comment type="caution">
    <text evidence="3">The sequence shown here is derived from an EMBL/GenBank/DDBJ whole genome shotgun (WGS) entry which is preliminary data.</text>
</comment>
<evidence type="ECO:0000313" key="4">
    <source>
        <dbReference type="Proteomes" id="UP000270261"/>
    </source>
</evidence>
<gene>
    <name evidence="3" type="ORF">EHV23_08600</name>
</gene>
<proteinExistence type="predicted"/>
<reference evidence="3 4" key="1">
    <citation type="submission" date="2018-11" db="EMBL/GenBank/DDBJ databases">
        <title>Genome sequencing of Lautropia sp. KCOM 2505 (= ChDC F240).</title>
        <authorList>
            <person name="Kook J.-K."/>
            <person name="Park S.-N."/>
            <person name="Lim Y.K."/>
        </authorList>
    </citation>
    <scope>NUCLEOTIDE SEQUENCE [LARGE SCALE GENOMIC DNA]</scope>
    <source>
        <strain evidence="3 4">KCOM 2505</strain>
    </source>
</reference>
<dbReference type="OrthoDB" id="9933848at2"/>
<dbReference type="Proteomes" id="UP000270261">
    <property type="component" value="Unassembled WGS sequence"/>
</dbReference>
<evidence type="ECO:0000256" key="1">
    <source>
        <dbReference type="SAM" id="MobiDB-lite"/>
    </source>
</evidence>
<feature type="chain" id="PRO_5019538549" evidence="2">
    <location>
        <begin position="21"/>
        <end position="351"/>
    </location>
</feature>
<protein>
    <submittedName>
        <fullName evidence="3">Uncharacterized protein</fullName>
    </submittedName>
</protein>
<keyword evidence="4" id="KW-1185">Reference proteome</keyword>